<protein>
    <submittedName>
        <fullName evidence="1">Uncharacterized protein</fullName>
    </submittedName>
</protein>
<evidence type="ECO:0000313" key="2">
    <source>
        <dbReference type="Proteomes" id="UP000011082"/>
    </source>
</evidence>
<dbReference type="EMBL" id="JH370141">
    <property type="protein sequence ID" value="ELA41595.1"/>
    <property type="molecule type" value="Genomic_DNA"/>
</dbReference>
<proteinExistence type="predicted"/>
<name>L2GM94_VITCO</name>
<dbReference type="AlphaFoldDB" id="L2GM94"/>
<dbReference type="VEuPathDB" id="MicrosporidiaDB:VICG_01343"/>
<dbReference type="PANTHER" id="PTHR13348:SF0">
    <property type="entry name" value="RIBONUCLEASE P PROTEIN SUBUNIT P29"/>
    <property type="match status" value="1"/>
</dbReference>
<dbReference type="HOGENOM" id="CLU_1713231_0_0_1"/>
<organism evidence="1 2">
    <name type="scientific">Vittaforma corneae (strain ATCC 50505)</name>
    <name type="common">Microsporidian parasite</name>
    <name type="synonym">Nosema corneum</name>
    <dbReference type="NCBI Taxonomy" id="993615"/>
    <lineage>
        <taxon>Eukaryota</taxon>
        <taxon>Fungi</taxon>
        <taxon>Fungi incertae sedis</taxon>
        <taxon>Microsporidia</taxon>
        <taxon>Nosematidae</taxon>
        <taxon>Vittaforma</taxon>
    </lineage>
</organism>
<dbReference type="InterPro" id="IPR023534">
    <property type="entry name" value="Rof/RNase_P-like"/>
</dbReference>
<reference evidence="2" key="1">
    <citation type="submission" date="2011-05" db="EMBL/GenBank/DDBJ databases">
        <title>The genome sequence of Vittaforma corneae strain ATCC 50505.</title>
        <authorList>
            <consortium name="The Broad Institute Genome Sequencing Platform"/>
            <person name="Cuomo C."/>
            <person name="Didier E."/>
            <person name="Bowers L."/>
            <person name="Young S.K."/>
            <person name="Zeng Q."/>
            <person name="Gargeya S."/>
            <person name="Fitzgerald M."/>
            <person name="Haas B."/>
            <person name="Abouelleil A."/>
            <person name="Alvarado L."/>
            <person name="Arachchi H.M."/>
            <person name="Berlin A."/>
            <person name="Chapman S.B."/>
            <person name="Gearin G."/>
            <person name="Goldberg J."/>
            <person name="Griggs A."/>
            <person name="Gujja S."/>
            <person name="Hansen M."/>
            <person name="Heiman D."/>
            <person name="Howarth C."/>
            <person name="Larimer J."/>
            <person name="Lui A."/>
            <person name="MacDonald P.J.P."/>
            <person name="McCowen C."/>
            <person name="Montmayeur A."/>
            <person name="Murphy C."/>
            <person name="Neiman D."/>
            <person name="Pearson M."/>
            <person name="Priest M."/>
            <person name="Roberts A."/>
            <person name="Saif S."/>
            <person name="Shea T."/>
            <person name="Sisk P."/>
            <person name="Stolte C."/>
            <person name="Sykes S."/>
            <person name="Wortman J."/>
            <person name="Nusbaum C."/>
            <person name="Birren B."/>
        </authorList>
    </citation>
    <scope>NUCLEOTIDE SEQUENCE [LARGE SCALE GENOMIC DNA]</scope>
    <source>
        <strain evidence="2">ATCC 50505</strain>
    </source>
</reference>
<dbReference type="InterPro" id="IPR036980">
    <property type="entry name" value="RNase_P/MRP_Rpp29_sf"/>
</dbReference>
<sequence length="153" mass="17906">MPFNAEQHFESKIKQGSIKNQSTILRFDTQPFKSKKAEREKGLRRICKDRFNFEDFVKINKMHSSYVQELKGNLSPKAFLDVLYRAELTGAKVKIAGKEGIIVEERKNSLCVIFSSNQMKLYPKRSWDFSLVFDGIEYQFLSENLKTNRKINN</sequence>
<keyword evidence="2" id="KW-1185">Reference proteome</keyword>
<dbReference type="OMA" id="CNTEING"/>
<dbReference type="GO" id="GO:0000172">
    <property type="term" value="C:ribonuclease MRP complex"/>
    <property type="evidence" value="ECO:0007669"/>
    <property type="project" value="InterPro"/>
</dbReference>
<dbReference type="RefSeq" id="XP_007604789.1">
    <property type="nucleotide sequence ID" value="XM_007604727.1"/>
</dbReference>
<evidence type="ECO:0000313" key="1">
    <source>
        <dbReference type="EMBL" id="ELA41595.1"/>
    </source>
</evidence>
<dbReference type="GO" id="GO:0001682">
    <property type="term" value="P:tRNA 5'-leader removal"/>
    <property type="evidence" value="ECO:0007669"/>
    <property type="project" value="InterPro"/>
</dbReference>
<dbReference type="PANTHER" id="PTHR13348">
    <property type="entry name" value="RIBONUCLEASE P SUBUNIT P29"/>
    <property type="match status" value="1"/>
</dbReference>
<dbReference type="Proteomes" id="UP000011082">
    <property type="component" value="Unassembled WGS sequence"/>
</dbReference>
<dbReference type="InterPro" id="IPR016848">
    <property type="entry name" value="RNase_P/MRP_Rpp29-subunit"/>
</dbReference>
<dbReference type="GO" id="GO:0006364">
    <property type="term" value="P:rRNA processing"/>
    <property type="evidence" value="ECO:0007669"/>
    <property type="project" value="TreeGrafter"/>
</dbReference>
<dbReference type="Gene3D" id="2.30.30.210">
    <property type="entry name" value="Ribonuclease P/MRP, subunit p29"/>
    <property type="match status" value="1"/>
</dbReference>
<gene>
    <name evidence="1" type="ORF">VICG_01343</name>
</gene>
<dbReference type="GO" id="GO:0033204">
    <property type="term" value="F:ribonuclease P RNA binding"/>
    <property type="evidence" value="ECO:0007669"/>
    <property type="project" value="InterPro"/>
</dbReference>
<dbReference type="OrthoDB" id="124041at2759"/>
<dbReference type="SUPFAM" id="SSF101744">
    <property type="entry name" value="Rof/RNase P subunit-like"/>
    <property type="match status" value="1"/>
</dbReference>
<accession>L2GM94</accession>
<dbReference type="InParanoid" id="L2GM94"/>
<dbReference type="GeneID" id="19882054"/>
<dbReference type="GO" id="GO:0030677">
    <property type="term" value="C:ribonuclease P complex"/>
    <property type="evidence" value="ECO:0007669"/>
    <property type="project" value="InterPro"/>
</dbReference>